<protein>
    <submittedName>
        <fullName evidence="2">Uncharacterized protein</fullName>
    </submittedName>
</protein>
<organism evidence="2 3">
    <name type="scientific">Exophiala bonariae</name>
    <dbReference type="NCBI Taxonomy" id="1690606"/>
    <lineage>
        <taxon>Eukaryota</taxon>
        <taxon>Fungi</taxon>
        <taxon>Dikarya</taxon>
        <taxon>Ascomycota</taxon>
        <taxon>Pezizomycotina</taxon>
        <taxon>Eurotiomycetes</taxon>
        <taxon>Chaetothyriomycetidae</taxon>
        <taxon>Chaetothyriales</taxon>
        <taxon>Herpotrichiellaceae</taxon>
        <taxon>Exophiala</taxon>
    </lineage>
</organism>
<reference evidence="2 3" key="1">
    <citation type="submission" date="2023-08" db="EMBL/GenBank/DDBJ databases">
        <title>Black Yeasts Isolated from many extreme environments.</title>
        <authorList>
            <person name="Coleine C."/>
            <person name="Stajich J.E."/>
            <person name="Selbmann L."/>
        </authorList>
    </citation>
    <scope>NUCLEOTIDE SEQUENCE [LARGE SCALE GENOMIC DNA]</scope>
    <source>
        <strain evidence="2 3">CCFEE 5792</strain>
    </source>
</reference>
<evidence type="ECO:0000313" key="3">
    <source>
        <dbReference type="Proteomes" id="UP001358417"/>
    </source>
</evidence>
<feature type="region of interest" description="Disordered" evidence="1">
    <location>
        <begin position="352"/>
        <end position="387"/>
    </location>
</feature>
<name>A0AAV9N9U2_9EURO</name>
<dbReference type="EMBL" id="JAVRRD010000015">
    <property type="protein sequence ID" value="KAK5051362.1"/>
    <property type="molecule type" value="Genomic_DNA"/>
</dbReference>
<feature type="compositionally biased region" description="Basic and acidic residues" evidence="1">
    <location>
        <begin position="413"/>
        <end position="430"/>
    </location>
</feature>
<dbReference type="Proteomes" id="UP001358417">
    <property type="component" value="Unassembled WGS sequence"/>
</dbReference>
<sequence>MSSSVTNKALVPRVEPSKSDESEHYIRYLIMHGIRYLTQSMPKRKILFQQFLQLFTAAFKVKSKFGKHGYIWQLDYQLIDYLIPPIYTGFVPGLMVRRMTPDGKEAVPFKSDQPPPSSQVVCIVSEELDEDYTIRLIAKFLFMELLQSYDPKWPEWNGMPSGEILPVLIGKIELIGLYKSGASLPAYVVQRLRKEVATPRIHSNLLIAYECDCPEHFRPSPKVDKCYLCSHLSPQNRKLEPEAYILRDRILLVRGADPAHKPITTNLIDKFDLNRARQRLISGDLDPLGTIGLRLTATDATWNNQIKALEFTTYALDHAGFDVSLWRAVGKLMDRENFESFLAAHLGSSGEEFNQEVTGTEGGKFWDTGSEDGEGQSKGKKKDKAKEVHHVRYFENQLAVHVHNYATAHKQGTGRELHDDLPKDPPKDES</sequence>
<keyword evidence="3" id="KW-1185">Reference proteome</keyword>
<evidence type="ECO:0000313" key="2">
    <source>
        <dbReference type="EMBL" id="KAK5051362.1"/>
    </source>
</evidence>
<dbReference type="AlphaFoldDB" id="A0AAV9N9U2"/>
<feature type="region of interest" description="Disordered" evidence="1">
    <location>
        <begin position="405"/>
        <end position="430"/>
    </location>
</feature>
<gene>
    <name evidence="2" type="ORF">LTR84_003014</name>
</gene>
<dbReference type="GeneID" id="89971208"/>
<comment type="caution">
    <text evidence="2">The sequence shown here is derived from an EMBL/GenBank/DDBJ whole genome shotgun (WGS) entry which is preliminary data.</text>
</comment>
<evidence type="ECO:0000256" key="1">
    <source>
        <dbReference type="SAM" id="MobiDB-lite"/>
    </source>
</evidence>
<proteinExistence type="predicted"/>
<dbReference type="RefSeq" id="XP_064705589.1">
    <property type="nucleotide sequence ID" value="XM_064846609.1"/>
</dbReference>
<accession>A0AAV9N9U2</accession>